<comment type="similarity">
    <text evidence="2">Belongs to the CpxP/Spy family.</text>
</comment>
<dbReference type="RefSeq" id="WP_075608159.1">
    <property type="nucleotide sequence ID" value="NZ_CP052766.1"/>
</dbReference>
<evidence type="ECO:0000256" key="5">
    <source>
        <dbReference type="SAM" id="MobiDB-lite"/>
    </source>
</evidence>
<feature type="signal peptide" evidence="6">
    <location>
        <begin position="1"/>
        <end position="21"/>
    </location>
</feature>
<proteinExistence type="inferred from homology"/>
<evidence type="ECO:0000313" key="7">
    <source>
        <dbReference type="EMBL" id="QJR80534.1"/>
    </source>
</evidence>
<keyword evidence="3 6" id="KW-0732">Signal</keyword>
<evidence type="ECO:0000256" key="1">
    <source>
        <dbReference type="ARBA" id="ARBA00004418"/>
    </source>
</evidence>
<dbReference type="InterPro" id="IPR052211">
    <property type="entry name" value="Cpx_auxiliary_protein"/>
</dbReference>
<evidence type="ECO:0000256" key="6">
    <source>
        <dbReference type="SAM" id="SignalP"/>
    </source>
</evidence>
<gene>
    <name evidence="7" type="ORF">CA267_006980</name>
</gene>
<dbReference type="Gene3D" id="1.20.120.1490">
    <property type="match status" value="2"/>
</dbReference>
<dbReference type="GO" id="GO:0051082">
    <property type="term" value="F:unfolded protein binding"/>
    <property type="evidence" value="ECO:0007669"/>
    <property type="project" value="TreeGrafter"/>
</dbReference>
<feature type="region of interest" description="Disordered" evidence="5">
    <location>
        <begin position="241"/>
        <end position="263"/>
    </location>
</feature>
<accession>A0A6M4MBE9</accession>
<dbReference type="Proteomes" id="UP000219285">
    <property type="component" value="Chromosome"/>
</dbReference>
<evidence type="ECO:0008006" key="9">
    <source>
        <dbReference type="Google" id="ProtNLM"/>
    </source>
</evidence>
<dbReference type="AlphaFoldDB" id="A0A6M4MBE9"/>
<reference evidence="8" key="1">
    <citation type="submission" date="2014-12" db="EMBL/GenBank/DDBJ databases">
        <title>Complete genome sequence of a multi-drug resistant Klebsiella pneumoniae.</title>
        <authorList>
            <person name="Hua X."/>
            <person name="Chen Q."/>
            <person name="Li X."/>
            <person name="Feng Y."/>
            <person name="Ruan Z."/>
            <person name="Yu Y."/>
        </authorList>
    </citation>
    <scope>NUCLEOTIDE SEQUENCE [LARGE SCALE GENOMIC DNA]</scope>
    <source>
        <strain evidence="8">5.12</strain>
    </source>
</reference>
<reference evidence="7 8" key="2">
    <citation type="submission" date="2020-04" db="EMBL/GenBank/DDBJ databases">
        <title>Complete genome sequence of Alteromonas pelagimontana 5.12T.</title>
        <authorList>
            <person name="Sinha R.K."/>
            <person name="Krishnan K.P."/>
            <person name="Kurian J.P."/>
        </authorList>
    </citation>
    <scope>NUCLEOTIDE SEQUENCE [LARGE SCALE GENOMIC DNA]</scope>
    <source>
        <strain evidence="7 8">5.12</strain>
    </source>
</reference>
<evidence type="ECO:0000313" key="8">
    <source>
        <dbReference type="Proteomes" id="UP000219285"/>
    </source>
</evidence>
<dbReference type="PANTHER" id="PTHR38102:SF1">
    <property type="entry name" value="PERIPLASMIC CHAPERONE SPY"/>
    <property type="match status" value="1"/>
</dbReference>
<dbReference type="KEGG" id="apel:CA267_006980"/>
<evidence type="ECO:0000256" key="2">
    <source>
        <dbReference type="ARBA" id="ARBA00008441"/>
    </source>
</evidence>
<dbReference type="InterPro" id="IPR012899">
    <property type="entry name" value="LTXXQ"/>
</dbReference>
<dbReference type="GO" id="GO:0030288">
    <property type="term" value="C:outer membrane-bounded periplasmic space"/>
    <property type="evidence" value="ECO:0007669"/>
    <property type="project" value="TreeGrafter"/>
</dbReference>
<name>A0A6M4MBE9_9ALTE</name>
<comment type="subcellular location">
    <subcellularLocation>
        <location evidence="1">Periplasm</location>
    </subcellularLocation>
</comment>
<protein>
    <recommendedName>
        <fullName evidence="9">Periplasmic heavy metal sensor</fullName>
    </recommendedName>
</protein>
<evidence type="ECO:0000256" key="4">
    <source>
        <dbReference type="ARBA" id="ARBA00022764"/>
    </source>
</evidence>
<evidence type="ECO:0000256" key="3">
    <source>
        <dbReference type="ARBA" id="ARBA00022729"/>
    </source>
</evidence>
<organism evidence="7 8">
    <name type="scientific">Alteromonas pelagimontana</name>
    <dbReference type="NCBI Taxonomy" id="1858656"/>
    <lineage>
        <taxon>Bacteria</taxon>
        <taxon>Pseudomonadati</taxon>
        <taxon>Pseudomonadota</taxon>
        <taxon>Gammaproteobacteria</taxon>
        <taxon>Alteromonadales</taxon>
        <taxon>Alteromonadaceae</taxon>
        <taxon>Alteromonas/Salinimonas group</taxon>
        <taxon>Alteromonas</taxon>
    </lineage>
</organism>
<dbReference type="PANTHER" id="PTHR38102">
    <property type="entry name" value="PERIPLASMIC CHAPERONE SPY"/>
    <property type="match status" value="1"/>
</dbReference>
<keyword evidence="8" id="KW-1185">Reference proteome</keyword>
<feature type="chain" id="PRO_5028935066" description="Periplasmic heavy metal sensor" evidence="6">
    <location>
        <begin position="22"/>
        <end position="263"/>
    </location>
</feature>
<dbReference type="Pfam" id="PF07813">
    <property type="entry name" value="LTXXQ"/>
    <property type="match status" value="2"/>
</dbReference>
<sequence>MKKLLLVSLMSSMLVSFSSSAHFQRPPMPEAEIVHSLRSLDLSKSQQEEIKLALKTFRTDSVDTDLRKSRRPAAFDESTGEKLDDATLVAVTEEKLTRFLTRRLAAAKLQNQIFNLLTDEQQAELASVESEKASFYEAKKSRKNRKEKPLPFSNLDLTAAQQDQIAALVDAQQSNHAQLHALMQAFSSEEQAIIRQAEFNDDAWQALTIKYQRDLVEQLLAKAKARQQLLGVLTDEQQAELKEKREWRHGPKQRDFHPQRRLM</sequence>
<keyword evidence="4" id="KW-0574">Periplasm</keyword>
<dbReference type="EMBL" id="CP052766">
    <property type="protein sequence ID" value="QJR80534.1"/>
    <property type="molecule type" value="Genomic_DNA"/>
</dbReference>